<protein>
    <recommendedName>
        <fullName evidence="1">Resolvase/invertase-type recombinase catalytic domain-containing protein</fullName>
    </recommendedName>
</protein>
<organism evidence="2 3">
    <name type="scientific">Lacipirellula limnantheis</name>
    <dbReference type="NCBI Taxonomy" id="2528024"/>
    <lineage>
        <taxon>Bacteria</taxon>
        <taxon>Pseudomonadati</taxon>
        <taxon>Planctomycetota</taxon>
        <taxon>Planctomycetia</taxon>
        <taxon>Pirellulales</taxon>
        <taxon>Lacipirellulaceae</taxon>
        <taxon>Lacipirellula</taxon>
    </lineage>
</organism>
<name>A0A517U0N7_9BACT</name>
<evidence type="ECO:0000313" key="3">
    <source>
        <dbReference type="Proteomes" id="UP000317909"/>
    </source>
</evidence>
<dbReference type="Gene3D" id="3.40.50.1390">
    <property type="entry name" value="Resolvase, N-terminal catalytic domain"/>
    <property type="match status" value="1"/>
</dbReference>
<dbReference type="InterPro" id="IPR036162">
    <property type="entry name" value="Resolvase-like_N_sf"/>
</dbReference>
<dbReference type="EMBL" id="CP036339">
    <property type="protein sequence ID" value="QDT74189.1"/>
    <property type="molecule type" value="Genomic_DNA"/>
</dbReference>
<dbReference type="GO" id="GO:0003677">
    <property type="term" value="F:DNA binding"/>
    <property type="evidence" value="ECO:0007669"/>
    <property type="project" value="InterPro"/>
</dbReference>
<dbReference type="InterPro" id="IPR006119">
    <property type="entry name" value="Resolv_N"/>
</dbReference>
<dbReference type="GO" id="GO:0000150">
    <property type="term" value="F:DNA strand exchange activity"/>
    <property type="evidence" value="ECO:0007669"/>
    <property type="project" value="InterPro"/>
</dbReference>
<dbReference type="KEGG" id="llh:I41_33840"/>
<dbReference type="InterPro" id="IPR050639">
    <property type="entry name" value="SSR_resolvase"/>
</dbReference>
<sequence length="82" mass="9046">MIADLDGMYDPASYNDRLLLGLKGTMSEAELHVIKQRMLQGALQKARRGELVTKAPIGYVRSAAGEVQLDPDEEVQSFVKLV</sequence>
<dbReference type="PANTHER" id="PTHR30461:SF23">
    <property type="entry name" value="DNA RECOMBINASE-RELATED"/>
    <property type="match status" value="1"/>
</dbReference>
<reference evidence="2 3" key="1">
    <citation type="submission" date="2019-02" db="EMBL/GenBank/DDBJ databases">
        <title>Deep-cultivation of Planctomycetes and their phenomic and genomic characterization uncovers novel biology.</title>
        <authorList>
            <person name="Wiegand S."/>
            <person name="Jogler M."/>
            <person name="Boedeker C."/>
            <person name="Pinto D."/>
            <person name="Vollmers J."/>
            <person name="Rivas-Marin E."/>
            <person name="Kohn T."/>
            <person name="Peeters S.H."/>
            <person name="Heuer A."/>
            <person name="Rast P."/>
            <person name="Oberbeckmann S."/>
            <person name="Bunk B."/>
            <person name="Jeske O."/>
            <person name="Meyerdierks A."/>
            <person name="Storesund J.E."/>
            <person name="Kallscheuer N."/>
            <person name="Luecker S."/>
            <person name="Lage O.M."/>
            <person name="Pohl T."/>
            <person name="Merkel B.J."/>
            <person name="Hornburger P."/>
            <person name="Mueller R.-W."/>
            <person name="Bruemmer F."/>
            <person name="Labrenz M."/>
            <person name="Spormann A.M."/>
            <person name="Op den Camp H."/>
            <person name="Overmann J."/>
            <person name="Amann R."/>
            <person name="Jetten M.S.M."/>
            <person name="Mascher T."/>
            <person name="Medema M.H."/>
            <person name="Devos D.P."/>
            <person name="Kaster A.-K."/>
            <person name="Ovreas L."/>
            <person name="Rohde M."/>
            <person name="Galperin M.Y."/>
            <person name="Jogler C."/>
        </authorList>
    </citation>
    <scope>NUCLEOTIDE SEQUENCE [LARGE SCALE GENOMIC DNA]</scope>
    <source>
        <strain evidence="2 3">I41</strain>
    </source>
</reference>
<dbReference type="Proteomes" id="UP000317909">
    <property type="component" value="Chromosome"/>
</dbReference>
<dbReference type="AlphaFoldDB" id="A0A517U0N7"/>
<dbReference type="SUPFAM" id="SSF53041">
    <property type="entry name" value="Resolvase-like"/>
    <property type="match status" value="1"/>
</dbReference>
<gene>
    <name evidence="2" type="ORF">I41_33840</name>
</gene>
<dbReference type="PANTHER" id="PTHR30461">
    <property type="entry name" value="DNA-INVERTASE FROM LAMBDOID PROPHAGE"/>
    <property type="match status" value="1"/>
</dbReference>
<proteinExistence type="predicted"/>
<dbReference type="PROSITE" id="PS51736">
    <property type="entry name" value="RECOMBINASES_3"/>
    <property type="match status" value="1"/>
</dbReference>
<evidence type="ECO:0000259" key="1">
    <source>
        <dbReference type="PROSITE" id="PS51736"/>
    </source>
</evidence>
<keyword evidence="3" id="KW-1185">Reference proteome</keyword>
<accession>A0A517U0N7</accession>
<evidence type="ECO:0000313" key="2">
    <source>
        <dbReference type="EMBL" id="QDT74189.1"/>
    </source>
</evidence>
<feature type="domain" description="Resolvase/invertase-type recombinase catalytic" evidence="1">
    <location>
        <begin position="1"/>
        <end position="49"/>
    </location>
</feature>